<evidence type="ECO:0000313" key="1">
    <source>
        <dbReference type="EMBL" id="BDZ50329.1"/>
    </source>
</evidence>
<dbReference type="EMBL" id="AP027732">
    <property type="protein sequence ID" value="BDZ50329.1"/>
    <property type="molecule type" value="Genomic_DNA"/>
</dbReference>
<protein>
    <submittedName>
        <fullName evidence="1">Uncharacterized protein</fullName>
    </submittedName>
</protein>
<accession>A0ABM8GPH0</accession>
<dbReference type="SUPFAM" id="SSF160424">
    <property type="entry name" value="BH3703-like"/>
    <property type="match status" value="1"/>
</dbReference>
<name>A0ABM8GPH0_9MICO</name>
<sequence length="281" mass="31524">MLEPPRRQGLILEADGTRVTVAVPPALQGDFRELRAIMAAPETGTWLSTELVMQRDGGFEWDFNNDRRVYFGEPDPFIPPPEGCEIVPADWVWTSELARFPRSGASVAAWMTELDEPDYSGRLPERLVTILKTFDALQPVAGTFFHGLSVPIRPTEPFFSRGIVPLSRDIRIATENFSVPQLAVVACLTGRDIEPASQYPEEHEVVMRPNTWYRPVGSRHLDQPDLDLIVLDELVRGRAPRTWTTQQVDDLVDSTARVAEAASRIEEVEITTPGKFVDEIS</sequence>
<proteinExistence type="predicted"/>
<evidence type="ECO:0000313" key="2">
    <source>
        <dbReference type="Proteomes" id="UP001321486"/>
    </source>
</evidence>
<dbReference type="RefSeq" id="WP_286343380.1">
    <property type="nucleotide sequence ID" value="NZ_AP027732.1"/>
</dbReference>
<organism evidence="1 2">
    <name type="scientific">Frondihabitans sucicola</name>
    <dbReference type="NCBI Taxonomy" id="1268041"/>
    <lineage>
        <taxon>Bacteria</taxon>
        <taxon>Bacillati</taxon>
        <taxon>Actinomycetota</taxon>
        <taxon>Actinomycetes</taxon>
        <taxon>Micrococcales</taxon>
        <taxon>Microbacteriaceae</taxon>
        <taxon>Frondihabitans</taxon>
    </lineage>
</organism>
<gene>
    <name evidence="1" type="ORF">GCM10025867_25700</name>
</gene>
<dbReference type="InterPro" id="IPR036170">
    <property type="entry name" value="YezG-like_sf"/>
</dbReference>
<dbReference type="Proteomes" id="UP001321486">
    <property type="component" value="Chromosome"/>
</dbReference>
<keyword evidence="2" id="KW-1185">Reference proteome</keyword>
<reference evidence="2" key="1">
    <citation type="journal article" date="2019" name="Int. J. Syst. Evol. Microbiol.">
        <title>The Global Catalogue of Microorganisms (GCM) 10K type strain sequencing project: providing services to taxonomists for standard genome sequencing and annotation.</title>
        <authorList>
            <consortium name="The Broad Institute Genomics Platform"/>
            <consortium name="The Broad Institute Genome Sequencing Center for Infectious Disease"/>
            <person name="Wu L."/>
            <person name="Ma J."/>
        </authorList>
    </citation>
    <scope>NUCLEOTIDE SEQUENCE [LARGE SCALE GENOMIC DNA]</scope>
    <source>
        <strain evidence="2">NBRC 108728</strain>
    </source>
</reference>